<dbReference type="GO" id="GO:0003723">
    <property type="term" value="F:RNA binding"/>
    <property type="evidence" value="ECO:0007669"/>
    <property type="project" value="InterPro"/>
</dbReference>
<dbReference type="CDD" id="cd02869">
    <property type="entry name" value="PseudoU_synth_RluA_like"/>
    <property type="match status" value="1"/>
</dbReference>
<proteinExistence type="predicted"/>
<name>A0A419WMW0_9BACT</name>
<protein>
    <submittedName>
        <fullName evidence="3">tRNA pseudouridine32 synthase / 23S rRNA pseudouridine746 synthase</fullName>
    </submittedName>
</protein>
<dbReference type="EMBL" id="RAPQ01000012">
    <property type="protein sequence ID" value="RKD96799.1"/>
    <property type="molecule type" value="Genomic_DNA"/>
</dbReference>
<evidence type="ECO:0000259" key="2">
    <source>
        <dbReference type="Pfam" id="PF00849"/>
    </source>
</evidence>
<sequence length="538" mass="61030">MHCFITLNTTWQDKELPKCFTNPFHYTPHPLSIQAAKQLQAELGTPNPETKGKMYGVLIVKNKIGDLGFLAAYSGNDQPQVSQIPFVPQVFEVTNPYGFFRKGEAGLNMLNEEIYKAENSTQRQQLLKELEQANEKSNDTIKAAKLAMAKAKKERQAKRAEAENHTNEDNILQQLIKESQTEKSNFNKLKKECKKRVEAVELKLDTYNQRVNELKKQRKTQSAQLQQQIFDSYIFLNCKGKEKSASLIFRQTGAKVPPAGAGDCCAPKLLQYAFQNQLHPIAIAEFWWGPSPKKEIRKHAYFYPACKSKCEPILGHMLKGLEIEKAKEENRKLAIKVLYEDDAIAIVNKPSGLLSVPGKEEQESVYTQAKALYPNADDPLIVHRLDMATSGILLITKTKSAHENLQKQFLNKSIQKRYVAILDGIIKEDSGIIDLPLRVDLDDRPRQLVCFEHGKPALTKWEVIERTASQSKVHFYPISGRTHQLRVHAAHPLGLNTPIAGDPLYGLKADRLMLHAEEITFIHPSTQEKVTYKYKADF</sequence>
<dbReference type="GO" id="GO:0000455">
    <property type="term" value="P:enzyme-directed rRNA pseudouridine synthesis"/>
    <property type="evidence" value="ECO:0007669"/>
    <property type="project" value="TreeGrafter"/>
</dbReference>
<feature type="domain" description="Pseudouridine synthase RsuA/RluA-like" evidence="2">
    <location>
        <begin position="345"/>
        <end position="491"/>
    </location>
</feature>
<gene>
    <name evidence="3" type="ORF">BXY64_3746</name>
</gene>
<dbReference type="GO" id="GO:0140098">
    <property type="term" value="F:catalytic activity, acting on RNA"/>
    <property type="evidence" value="ECO:0007669"/>
    <property type="project" value="UniProtKB-ARBA"/>
</dbReference>
<accession>A0A419WMW0</accession>
<dbReference type="PANTHER" id="PTHR21600:SF89">
    <property type="entry name" value="RIBOSOMAL LARGE SUBUNIT PSEUDOURIDINE SYNTHASE A"/>
    <property type="match status" value="1"/>
</dbReference>
<reference evidence="3 4" key="1">
    <citation type="submission" date="2018-09" db="EMBL/GenBank/DDBJ databases">
        <title>Genomic Encyclopedia of Archaeal and Bacterial Type Strains, Phase II (KMG-II): from individual species to whole genera.</title>
        <authorList>
            <person name="Goeker M."/>
        </authorList>
    </citation>
    <scope>NUCLEOTIDE SEQUENCE [LARGE SCALE GENOMIC DNA]</scope>
    <source>
        <strain evidence="3 4">DSM 21950</strain>
    </source>
</reference>
<dbReference type="PROSITE" id="PS01129">
    <property type="entry name" value="PSI_RLU"/>
    <property type="match status" value="1"/>
</dbReference>
<dbReference type="OrthoDB" id="9807829at2"/>
<organism evidence="3 4">
    <name type="scientific">Marinifilum flexuosum</name>
    <dbReference type="NCBI Taxonomy" id="1117708"/>
    <lineage>
        <taxon>Bacteria</taxon>
        <taxon>Pseudomonadati</taxon>
        <taxon>Bacteroidota</taxon>
        <taxon>Bacteroidia</taxon>
        <taxon>Marinilabiliales</taxon>
        <taxon>Marinifilaceae</taxon>
    </lineage>
</organism>
<dbReference type="AlphaFoldDB" id="A0A419WMW0"/>
<evidence type="ECO:0000313" key="4">
    <source>
        <dbReference type="Proteomes" id="UP000284531"/>
    </source>
</evidence>
<feature type="coiled-coil region" evidence="1">
    <location>
        <begin position="116"/>
        <end position="224"/>
    </location>
</feature>
<dbReference type="InterPro" id="IPR020103">
    <property type="entry name" value="PsdUridine_synth_cat_dom_sf"/>
</dbReference>
<dbReference type="Pfam" id="PF00849">
    <property type="entry name" value="PseudoU_synth_2"/>
    <property type="match status" value="1"/>
</dbReference>
<dbReference type="SUPFAM" id="SSF55120">
    <property type="entry name" value="Pseudouridine synthase"/>
    <property type="match status" value="1"/>
</dbReference>
<dbReference type="InterPro" id="IPR006224">
    <property type="entry name" value="PsdUridine_synth_RluA-like_CS"/>
</dbReference>
<evidence type="ECO:0000256" key="1">
    <source>
        <dbReference type="SAM" id="Coils"/>
    </source>
</evidence>
<dbReference type="InterPro" id="IPR006145">
    <property type="entry name" value="PsdUridine_synth_RsuA/RluA"/>
</dbReference>
<comment type="caution">
    <text evidence="3">The sequence shown here is derived from an EMBL/GenBank/DDBJ whole genome shotgun (WGS) entry which is preliminary data.</text>
</comment>
<dbReference type="Proteomes" id="UP000284531">
    <property type="component" value="Unassembled WGS sequence"/>
</dbReference>
<dbReference type="RefSeq" id="WP_120241455.1">
    <property type="nucleotide sequence ID" value="NZ_RAPQ01000012.1"/>
</dbReference>
<dbReference type="PANTHER" id="PTHR21600">
    <property type="entry name" value="MITOCHONDRIAL RNA PSEUDOURIDINE SYNTHASE"/>
    <property type="match status" value="1"/>
</dbReference>
<evidence type="ECO:0000313" key="3">
    <source>
        <dbReference type="EMBL" id="RKD96799.1"/>
    </source>
</evidence>
<keyword evidence="4" id="KW-1185">Reference proteome</keyword>
<dbReference type="InterPro" id="IPR050188">
    <property type="entry name" value="RluA_PseudoU_synthase"/>
</dbReference>
<keyword evidence="1" id="KW-0175">Coiled coil</keyword>
<dbReference type="Gene3D" id="3.30.2350.10">
    <property type="entry name" value="Pseudouridine synthase"/>
    <property type="match status" value="1"/>
</dbReference>
<dbReference type="GO" id="GO:0009982">
    <property type="term" value="F:pseudouridine synthase activity"/>
    <property type="evidence" value="ECO:0007669"/>
    <property type="project" value="InterPro"/>
</dbReference>